<sequence length="259" mass="28479">MSKKIILACIVMVAILGIKLSPLSVASSPPLHQYNITMSSTLEQQYLDDVMETETTAPFYVNPQASWKKALSEVFTSLRSTAQQSIANLYFEADGQPLPIFQTTLAAQLHQGITLVSGSASLTNASRQTSTLLATAPNTINAFAGHLPNMSVGALFYIHSGTSHLTYQVVKQQIIDKPINNVIAQPKDNGNYVTLAVPMIQANQNVTLAIQGQLLANDFKAAAIPKQWFMPIALLILMVIISIWVFWATYHIVWQIFFK</sequence>
<keyword evidence="3" id="KW-1185">Reference proteome</keyword>
<evidence type="ECO:0000313" key="3">
    <source>
        <dbReference type="Proteomes" id="UP000292886"/>
    </source>
</evidence>
<dbReference type="SUPFAM" id="SSF63817">
    <property type="entry name" value="Sortase"/>
    <property type="match status" value="1"/>
</dbReference>
<proteinExistence type="predicted"/>
<organism evidence="2 3">
    <name type="scientific">Periweissella cryptocerci</name>
    <dbReference type="NCBI Taxonomy" id="2506420"/>
    <lineage>
        <taxon>Bacteria</taxon>
        <taxon>Bacillati</taxon>
        <taxon>Bacillota</taxon>
        <taxon>Bacilli</taxon>
        <taxon>Lactobacillales</taxon>
        <taxon>Lactobacillaceae</taxon>
        <taxon>Periweissella</taxon>
    </lineage>
</organism>
<dbReference type="Gene3D" id="2.40.260.10">
    <property type="entry name" value="Sortase"/>
    <property type="match status" value="1"/>
</dbReference>
<dbReference type="AlphaFoldDB" id="A0A4P6YUL1"/>
<gene>
    <name evidence="2" type="ORF">EQG49_08105</name>
</gene>
<feature type="transmembrane region" description="Helical" evidence="1">
    <location>
        <begin position="228"/>
        <end position="253"/>
    </location>
</feature>
<dbReference type="Proteomes" id="UP000292886">
    <property type="component" value="Chromosome"/>
</dbReference>
<dbReference type="EMBL" id="CP037940">
    <property type="protein sequence ID" value="QBO36432.1"/>
    <property type="molecule type" value="Genomic_DNA"/>
</dbReference>
<dbReference type="InterPro" id="IPR023365">
    <property type="entry name" value="Sortase_dom-sf"/>
</dbReference>
<evidence type="ECO:0000313" key="2">
    <source>
        <dbReference type="EMBL" id="QBO36432.1"/>
    </source>
</evidence>
<dbReference type="KEGG" id="wei:EQG49_08105"/>
<keyword evidence="1" id="KW-0472">Membrane</keyword>
<reference evidence="3" key="1">
    <citation type="submission" date="2019-03" db="EMBL/GenBank/DDBJ databases">
        <title>Weissella sp. 26KH-42 Genome sequencing.</title>
        <authorList>
            <person name="Heo J."/>
            <person name="Kim S.-J."/>
            <person name="Kim J.-S."/>
            <person name="Hong S.-B."/>
            <person name="Kwon S.-W."/>
        </authorList>
    </citation>
    <scope>NUCLEOTIDE SEQUENCE [LARGE SCALE GENOMIC DNA]</scope>
    <source>
        <strain evidence="3">26KH-42</strain>
    </source>
</reference>
<protein>
    <submittedName>
        <fullName evidence="2">Uncharacterized protein</fullName>
    </submittedName>
</protein>
<name>A0A4P6YUL1_9LACO</name>
<evidence type="ECO:0000256" key="1">
    <source>
        <dbReference type="SAM" id="Phobius"/>
    </source>
</evidence>
<keyword evidence="1" id="KW-1133">Transmembrane helix</keyword>
<accession>A0A4P6YUL1</accession>
<keyword evidence="1" id="KW-0812">Transmembrane</keyword>
<dbReference type="RefSeq" id="WP_133363509.1">
    <property type="nucleotide sequence ID" value="NZ_CP037940.1"/>
</dbReference>